<evidence type="ECO:0000313" key="3">
    <source>
        <dbReference type="Proteomes" id="UP000265509"/>
    </source>
</evidence>
<dbReference type="RefSeq" id="WP_117954251.1">
    <property type="nucleotide sequence ID" value="NZ_QRAN01000009.1"/>
</dbReference>
<dbReference type="AlphaFoldDB" id="A0A3L7DZB4"/>
<dbReference type="GO" id="GO:0003677">
    <property type="term" value="F:DNA binding"/>
    <property type="evidence" value="ECO:0007669"/>
    <property type="project" value="InterPro"/>
</dbReference>
<evidence type="ECO:0000259" key="1">
    <source>
        <dbReference type="PROSITE" id="PS50943"/>
    </source>
</evidence>
<feature type="domain" description="HTH cro/C1-type" evidence="1">
    <location>
        <begin position="30"/>
        <end position="84"/>
    </location>
</feature>
<dbReference type="Proteomes" id="UP000265509">
    <property type="component" value="Unassembled WGS sequence"/>
</dbReference>
<organism evidence="2 3">
    <name type="scientific">Seongchinamella sediminis</name>
    <dbReference type="NCBI Taxonomy" id="2283635"/>
    <lineage>
        <taxon>Bacteria</taxon>
        <taxon>Pseudomonadati</taxon>
        <taxon>Pseudomonadota</taxon>
        <taxon>Gammaproteobacteria</taxon>
        <taxon>Cellvibrionales</taxon>
        <taxon>Halieaceae</taxon>
        <taxon>Seongchinamella</taxon>
    </lineage>
</organism>
<evidence type="ECO:0000313" key="2">
    <source>
        <dbReference type="EMBL" id="RLQ22009.1"/>
    </source>
</evidence>
<reference evidence="2 3" key="1">
    <citation type="submission" date="2018-07" db="EMBL/GenBank/DDBJ databases">
        <title>Halioglobus sp. genome submission.</title>
        <authorList>
            <person name="Ye M.-Q."/>
            <person name="Du Z.-J."/>
        </authorList>
    </citation>
    <scope>NUCLEOTIDE SEQUENCE [LARGE SCALE GENOMIC DNA]</scope>
    <source>
        <strain evidence="2 3">U0301</strain>
    </source>
</reference>
<dbReference type="Gene3D" id="1.10.260.40">
    <property type="entry name" value="lambda repressor-like DNA-binding domains"/>
    <property type="match status" value="1"/>
</dbReference>
<keyword evidence="3" id="KW-1185">Reference proteome</keyword>
<name>A0A3L7DZB4_9GAMM</name>
<dbReference type="CDD" id="cd00093">
    <property type="entry name" value="HTH_XRE"/>
    <property type="match status" value="1"/>
</dbReference>
<protein>
    <submittedName>
        <fullName evidence="2">Helix-turn-helix domain-containing protein</fullName>
    </submittedName>
</protein>
<dbReference type="OrthoDB" id="9792093at2"/>
<accession>A0A3L7DZB4</accession>
<dbReference type="PROSITE" id="PS50943">
    <property type="entry name" value="HTH_CROC1"/>
    <property type="match status" value="1"/>
</dbReference>
<dbReference type="Pfam" id="PF01381">
    <property type="entry name" value="HTH_3"/>
    <property type="match status" value="1"/>
</dbReference>
<dbReference type="InterPro" id="IPR001387">
    <property type="entry name" value="Cro/C1-type_HTH"/>
</dbReference>
<dbReference type="EMBL" id="QRAN01000009">
    <property type="protein sequence ID" value="RLQ22009.1"/>
    <property type="molecule type" value="Genomic_DNA"/>
</dbReference>
<sequence length="91" mass="10314">MKRPENTTELKIELKRDIEEGRVTIAEATRRMRKIVGMNQKDYAKKVAGVSPRILMNIERGQGNPTIETLNKIGRPFGYEAGFVPKKRGEG</sequence>
<gene>
    <name evidence="2" type="ORF">DWB85_09835</name>
</gene>
<proteinExistence type="predicted"/>
<dbReference type="SUPFAM" id="SSF47413">
    <property type="entry name" value="lambda repressor-like DNA-binding domains"/>
    <property type="match status" value="1"/>
</dbReference>
<comment type="caution">
    <text evidence="2">The sequence shown here is derived from an EMBL/GenBank/DDBJ whole genome shotgun (WGS) entry which is preliminary data.</text>
</comment>
<dbReference type="InterPro" id="IPR010982">
    <property type="entry name" value="Lambda_DNA-bd_dom_sf"/>
</dbReference>